<dbReference type="RefSeq" id="XP_041223129.1">
    <property type="nucleotide sequence ID" value="XM_041365671.1"/>
</dbReference>
<organism evidence="1 2">
    <name type="scientific">Suillus fuscotomentosus</name>
    <dbReference type="NCBI Taxonomy" id="1912939"/>
    <lineage>
        <taxon>Eukaryota</taxon>
        <taxon>Fungi</taxon>
        <taxon>Dikarya</taxon>
        <taxon>Basidiomycota</taxon>
        <taxon>Agaricomycotina</taxon>
        <taxon>Agaricomycetes</taxon>
        <taxon>Agaricomycetidae</taxon>
        <taxon>Boletales</taxon>
        <taxon>Suillineae</taxon>
        <taxon>Suillaceae</taxon>
        <taxon>Suillus</taxon>
    </lineage>
</organism>
<keyword evidence="2" id="KW-1185">Reference proteome</keyword>
<protein>
    <submittedName>
        <fullName evidence="1">Uncharacterized protein</fullName>
    </submittedName>
</protein>
<evidence type="ECO:0000313" key="2">
    <source>
        <dbReference type="Proteomes" id="UP001195769"/>
    </source>
</evidence>
<evidence type="ECO:0000313" key="1">
    <source>
        <dbReference type="EMBL" id="KAG1897553.1"/>
    </source>
</evidence>
<accession>A0AAD4HI81</accession>
<gene>
    <name evidence="1" type="ORF">F5891DRAFT_1174604</name>
</gene>
<name>A0AAD4HI81_9AGAM</name>
<comment type="caution">
    <text evidence="1">The sequence shown here is derived from an EMBL/GenBank/DDBJ whole genome shotgun (WGS) entry which is preliminary data.</text>
</comment>
<dbReference type="GeneID" id="64659969"/>
<dbReference type="AlphaFoldDB" id="A0AAD4HI81"/>
<reference evidence="1" key="1">
    <citation type="journal article" date="2020" name="New Phytol.">
        <title>Comparative genomics reveals dynamic genome evolution in host specialist ectomycorrhizal fungi.</title>
        <authorList>
            <person name="Lofgren L.A."/>
            <person name="Nguyen N.H."/>
            <person name="Vilgalys R."/>
            <person name="Ruytinx J."/>
            <person name="Liao H.L."/>
            <person name="Branco S."/>
            <person name="Kuo A."/>
            <person name="LaButti K."/>
            <person name="Lipzen A."/>
            <person name="Andreopoulos W."/>
            <person name="Pangilinan J."/>
            <person name="Riley R."/>
            <person name="Hundley H."/>
            <person name="Na H."/>
            <person name="Barry K."/>
            <person name="Grigoriev I.V."/>
            <person name="Stajich J.E."/>
            <person name="Kennedy P.G."/>
        </authorList>
    </citation>
    <scope>NUCLEOTIDE SEQUENCE</scope>
    <source>
        <strain evidence="1">FC203</strain>
    </source>
</reference>
<proteinExistence type="predicted"/>
<dbReference type="EMBL" id="JABBWK010000045">
    <property type="protein sequence ID" value="KAG1897553.1"/>
    <property type="molecule type" value="Genomic_DNA"/>
</dbReference>
<dbReference type="Proteomes" id="UP001195769">
    <property type="component" value="Unassembled WGS sequence"/>
</dbReference>
<sequence>MAGAIGRASAGTRARVYIAKCGNGARIARESCASYRDSSSAFQNASLPLPSEVGHDPEVLVVFIFTKLGTLLMPLSSLLPRKARAMQDLHQGYVPARTTKAETPKMMVKELASLSSAGASASGVLGSAAELEPFERVMSELKGLGCWSTVSSMMEETSQVELHGKASFLSYASTAYVDNNLVGTVNCTEVKIGVDSRQAMPRLGARRTFSVLQMIQGLHDELSMVFGTSFYIRSSLGKAHGDQVQVSTQSELTTSFGCTGPHHGLGTPVHATLAARHRWSLLSRSGPSGGSGVDRWPCSAGVASILSRLLLSTCRVRGGIITFSLLLRRQEAQKAEERKGERTVATQVMGKVSISWSNARLLGLAATATTEHAVITRLREAAADLHTEHAWILG</sequence>